<keyword evidence="13" id="KW-1185">Reference proteome</keyword>
<proteinExistence type="inferred from homology"/>
<dbReference type="NCBIfam" id="TIGR00217">
    <property type="entry name" value="malQ"/>
    <property type="match status" value="1"/>
</dbReference>
<dbReference type="GO" id="GO:0004134">
    <property type="term" value="F:4-alpha-glucanotransferase activity"/>
    <property type="evidence" value="ECO:0007669"/>
    <property type="project" value="UniProtKB-EC"/>
</dbReference>
<reference evidence="12 13" key="1">
    <citation type="submission" date="2021-05" db="EMBL/GenBank/DDBJ databases">
        <title>A Polyphasic approach of four new species of the genus Ohtaekwangia: Ohtaekwangia histidinii sp. nov., Ohtaekwangia cretensis sp. nov., Ohtaekwangia indiensis sp. nov., Ohtaekwangia reichenbachii sp. nov. from diverse environment.</title>
        <authorList>
            <person name="Octaviana S."/>
        </authorList>
    </citation>
    <scope>NUCLEOTIDE SEQUENCE [LARGE SCALE GENOMIC DNA]</scope>
    <source>
        <strain evidence="12 13">PWU37</strain>
    </source>
</reference>
<evidence type="ECO:0000256" key="9">
    <source>
        <dbReference type="ARBA" id="ARBA00031501"/>
    </source>
</evidence>
<evidence type="ECO:0000313" key="13">
    <source>
        <dbReference type="Proteomes" id="UP001319180"/>
    </source>
</evidence>
<evidence type="ECO:0000256" key="7">
    <source>
        <dbReference type="ARBA" id="ARBA00023277"/>
    </source>
</evidence>
<dbReference type="SMART" id="SM00642">
    <property type="entry name" value="Aamy"/>
    <property type="match status" value="1"/>
</dbReference>
<keyword evidence="7 10" id="KW-0119">Carbohydrate metabolism</keyword>
<dbReference type="PANTHER" id="PTHR32438">
    <property type="entry name" value="4-ALPHA-GLUCANOTRANSFERASE DPE1, CHLOROPLASTIC/AMYLOPLASTIC"/>
    <property type="match status" value="1"/>
</dbReference>
<dbReference type="RefSeq" id="WP_254091658.1">
    <property type="nucleotide sequence ID" value="NZ_JAHESC010000026.1"/>
</dbReference>
<evidence type="ECO:0000313" key="12">
    <source>
        <dbReference type="EMBL" id="MBT1688430.1"/>
    </source>
</evidence>
<dbReference type="InterPro" id="IPR012767">
    <property type="entry name" value="Trehalose_TreY"/>
</dbReference>
<dbReference type="CDD" id="cd11336">
    <property type="entry name" value="AmyAc_MTSase"/>
    <property type="match status" value="1"/>
</dbReference>
<dbReference type="EC" id="2.4.1.25" evidence="3 10"/>
<evidence type="ECO:0000256" key="10">
    <source>
        <dbReference type="RuleBase" id="RU361207"/>
    </source>
</evidence>
<dbReference type="PANTHER" id="PTHR32438:SF5">
    <property type="entry name" value="4-ALPHA-GLUCANOTRANSFERASE DPE1, CHLOROPLASTIC_AMYLOPLASTIC"/>
    <property type="match status" value="1"/>
</dbReference>
<keyword evidence="6 10" id="KW-0808">Transferase</keyword>
<accession>A0AAP2GJF7</accession>
<dbReference type="Pfam" id="PF02446">
    <property type="entry name" value="Glyco_hydro_77"/>
    <property type="match status" value="1"/>
</dbReference>
<feature type="domain" description="Glycosyl hydrolase family 13 catalytic" evidence="11">
    <location>
        <begin position="16"/>
        <end position="473"/>
    </location>
</feature>
<dbReference type="Gene3D" id="3.30.1590.10">
    <property type="entry name" value="Maltooligosyl trehalose synthase, domain 2"/>
    <property type="match status" value="1"/>
</dbReference>
<evidence type="ECO:0000256" key="8">
    <source>
        <dbReference type="ARBA" id="ARBA00031423"/>
    </source>
</evidence>
<evidence type="ECO:0000256" key="2">
    <source>
        <dbReference type="ARBA" id="ARBA00005684"/>
    </source>
</evidence>
<evidence type="ECO:0000259" key="11">
    <source>
        <dbReference type="SMART" id="SM00642"/>
    </source>
</evidence>
<dbReference type="InterPro" id="IPR006047">
    <property type="entry name" value="GH13_cat_dom"/>
</dbReference>
<evidence type="ECO:0000256" key="1">
    <source>
        <dbReference type="ARBA" id="ARBA00000439"/>
    </source>
</evidence>
<evidence type="ECO:0000256" key="5">
    <source>
        <dbReference type="ARBA" id="ARBA00022676"/>
    </source>
</evidence>
<keyword evidence="5 10" id="KW-0328">Glycosyltransferase</keyword>
<dbReference type="SUPFAM" id="SSF51445">
    <property type="entry name" value="(Trans)glycosidases"/>
    <property type="match status" value="2"/>
</dbReference>
<dbReference type="InterPro" id="IPR017853">
    <property type="entry name" value="GH"/>
</dbReference>
<organism evidence="12 13">
    <name type="scientific">Dawidia soli</name>
    <dbReference type="NCBI Taxonomy" id="2782352"/>
    <lineage>
        <taxon>Bacteria</taxon>
        <taxon>Pseudomonadati</taxon>
        <taxon>Bacteroidota</taxon>
        <taxon>Cytophagia</taxon>
        <taxon>Cytophagales</taxon>
        <taxon>Chryseotaleaceae</taxon>
        <taxon>Dawidia</taxon>
    </lineage>
</organism>
<dbReference type="GO" id="GO:0005975">
    <property type="term" value="P:carbohydrate metabolic process"/>
    <property type="evidence" value="ECO:0007669"/>
    <property type="project" value="InterPro"/>
</dbReference>
<dbReference type="NCBIfam" id="TIGR02401">
    <property type="entry name" value="trehalose_TreY"/>
    <property type="match status" value="1"/>
</dbReference>
<comment type="catalytic activity">
    <reaction evidence="1 10">
        <text>Transfers a segment of a (1-&gt;4)-alpha-D-glucan to a new position in an acceptor, which may be glucose or a (1-&gt;4)-alpha-D-glucan.</text>
        <dbReference type="EC" id="2.4.1.25"/>
    </reaction>
</comment>
<sequence length="1396" mass="160663">MFNPVATYRIQFHKQFNFTDFEKIIPYLQKLGVKTVYASPIFEAVPGSMHGYDVINPHRINPEIGTDSQLRSISRQLREAGIFWVQDIVPNHMAYHPENLWLMDVLEKGRNSVYESFFDQAWASELFQGRLIVPILGSSLEDVLFNQELQISRAEQRLVFQYYDNAYPLHPRSYTTILHGSDMPDAIQVFINQIEELHTIEEPVAYTLRWHELILQLDALTKREDTLEYIEQRILATNDDKKLLRTVAEEQNYVFNAWQQADKRITFRRFFTVNELIGLNMQFGKVFEHYHKLIKSYVDEGIFQGLRIDHIDGLYDPTQYLERLRALVGEEVYIVAEKILQLEEDLPATWPIQGTTGYEFLAWVNNLLTPPDAEQPLSKYYATLVPDDASIQGQIRAKKANILFRHMGGELNNLARFLVDLNLIPKERRAQVSAEDFKSCLAELLIRFPTYRAYGNRVPLPPGDEQQLRALFRGIQAEIPQLTQAVELLEEALLERTTRGDEEYNARAIRFLMRCMQFSGPLMAKGVEDTLMYTYNRFIGHNEVGDSPEYFGLSVEKFHEIMKHRQGAWPLSLNASATHDTKRGEDVRARLNGVAAYAAEWVKTVEAWRKENASLRENDRPDANDEYFIYQTLVGAYTDAGDKEFPERLEAYLTKALREAKRHTDWAAPDTGYEEVVKRFTTGLLQTQRPWMRSFQEFSARATEAGIRNSLSQVLLKFTCPGIPDVYQGCELWDLSLVDPDNRRPIDYHHRLEHLEQLDEAAAKDAAGIWSQLWHDRHDAGIKLWLTALLYRERTASQEIFADGDYIPLAVEGIHSRKVIAFARRHKRKQYIVIAPLYATAAAVDWQDTCVLLPSDAPERWVNVLTRESRKETKRILVKDVLAVCPVGLLRATEPERNRTAGIILHITSLPAAFGIGDLGPQAYAFADFLYRTHQTCWQILPLTPTSKGSDESPYSAYSAMAGNPWLISPELLAEDGLLTAEELAAERKPATAALDFTTMREAKQPLYDHAWKRFKTGEHHALQQAFKSFVQREAAWLHDFAVYEALREHYHEKSWSLWPEEFRRRNPQALKQFSDTHAERLDKVRWLQFIFDRQWKKLKAYCHSLDIRFLGDMPFYMAFDSADVWANPALFELDDQLRSQYVAGVPPDYFNDQGQLWGMPVYCWDTLKDSGYAWWIDRLRKNIELFDLVRLDHFRAFEAYWEVPADARTAVGGKWQKGPGEEFFHAVRQALGTLPFIAEDLGEITDEVYALRDTFEFPGMKVLQFAFGDALATSPYIPHNFESTNYIVYTGTHDNNTTHGWYAELDPAVQKAVLGYAGTATETQAVPSALIRLAYGSVARTAVIPMQDILGLASDARMNTPGSVGENWRWRMVPDAITATTEESLRTLTKYYNRG</sequence>
<dbReference type="EMBL" id="JAHESC010000026">
    <property type="protein sequence ID" value="MBT1688430.1"/>
    <property type="molecule type" value="Genomic_DNA"/>
</dbReference>
<dbReference type="NCBIfam" id="NF011080">
    <property type="entry name" value="PRK14508.1-3"/>
    <property type="match status" value="1"/>
</dbReference>
<comment type="caution">
    <text evidence="12">The sequence shown here is derived from an EMBL/GenBank/DDBJ whole genome shotgun (WGS) entry which is preliminary data.</text>
</comment>
<dbReference type="NCBIfam" id="NF011079">
    <property type="entry name" value="PRK14508.1-2"/>
    <property type="match status" value="1"/>
</dbReference>
<evidence type="ECO:0000256" key="6">
    <source>
        <dbReference type="ARBA" id="ARBA00022679"/>
    </source>
</evidence>
<evidence type="ECO:0000256" key="4">
    <source>
        <dbReference type="ARBA" id="ARBA00020295"/>
    </source>
</evidence>
<dbReference type="InterPro" id="IPR003385">
    <property type="entry name" value="Glyco_hydro_77"/>
</dbReference>
<evidence type="ECO:0000256" key="3">
    <source>
        <dbReference type="ARBA" id="ARBA00012560"/>
    </source>
</evidence>
<dbReference type="Pfam" id="PF00128">
    <property type="entry name" value="Alpha-amylase"/>
    <property type="match status" value="1"/>
</dbReference>
<name>A0AAP2GJF7_9BACT</name>
<comment type="similarity">
    <text evidence="2 10">Belongs to the disproportionating enzyme family.</text>
</comment>
<dbReference type="Gene3D" id="3.20.20.80">
    <property type="entry name" value="Glycosidases"/>
    <property type="match status" value="4"/>
</dbReference>
<protein>
    <recommendedName>
        <fullName evidence="4 10">4-alpha-glucanotransferase</fullName>
        <ecNumber evidence="3 10">2.4.1.25</ecNumber>
    </recommendedName>
    <alternativeName>
        <fullName evidence="8 10">Amylomaltase</fullName>
    </alternativeName>
    <alternativeName>
        <fullName evidence="9 10">Disproportionating enzyme</fullName>
    </alternativeName>
</protein>
<dbReference type="Proteomes" id="UP001319180">
    <property type="component" value="Unassembled WGS sequence"/>
</dbReference>
<gene>
    <name evidence="12" type="primary">treY</name>
    <name evidence="12" type="ORF">KK078_17800</name>
</gene>